<gene>
    <name evidence="1" type="primary">mxi1</name>
</gene>
<accession>A0A8C7NXI8</accession>
<reference evidence="1" key="2">
    <citation type="submission" date="2025-05" db="UniProtKB">
        <authorList>
            <consortium name="Ensembl"/>
        </authorList>
    </citation>
    <scope>IDENTIFICATION</scope>
</reference>
<dbReference type="Ensembl" id="ENSOMYT00000015689.2">
    <property type="protein sequence ID" value="ENSOMYP00000014168.2"/>
    <property type="gene ID" value="ENSOMYG00000007042.2"/>
</dbReference>
<dbReference type="Ensembl" id="ENSOMYT00000161078.1">
    <property type="protein sequence ID" value="ENSOMYP00000129687.1"/>
    <property type="gene ID" value="ENSOMYG00000009730.2"/>
</dbReference>
<name>A0A8C7NXI8_ONCMY</name>
<proteinExistence type="predicted"/>
<keyword evidence="2" id="KW-1185">Reference proteome</keyword>
<evidence type="ECO:0000313" key="1">
    <source>
        <dbReference type="Ensembl" id="ENSOMYP00000014168.2"/>
    </source>
</evidence>
<protein>
    <submittedName>
        <fullName evidence="1">MAX interactor 1, dimerization protein</fullName>
    </submittedName>
</protein>
<dbReference type="Proteomes" id="UP000694395">
    <property type="component" value="Chromosome 17"/>
</dbReference>
<organism evidence="1 2">
    <name type="scientific">Oncorhynchus mykiss</name>
    <name type="common">Rainbow trout</name>
    <name type="synonym">Salmo gairdneri</name>
    <dbReference type="NCBI Taxonomy" id="8022"/>
    <lineage>
        <taxon>Eukaryota</taxon>
        <taxon>Metazoa</taxon>
        <taxon>Chordata</taxon>
        <taxon>Craniata</taxon>
        <taxon>Vertebrata</taxon>
        <taxon>Euteleostomi</taxon>
        <taxon>Actinopterygii</taxon>
        <taxon>Neopterygii</taxon>
        <taxon>Teleostei</taxon>
        <taxon>Protacanthopterygii</taxon>
        <taxon>Salmoniformes</taxon>
        <taxon>Salmonidae</taxon>
        <taxon>Salmoninae</taxon>
        <taxon>Oncorhynchus</taxon>
    </lineage>
</organism>
<dbReference type="GeneTree" id="ENSGT00940000155809"/>
<evidence type="ECO:0000313" key="2">
    <source>
        <dbReference type="Proteomes" id="UP000694395"/>
    </source>
</evidence>
<dbReference type="Proteomes" id="UP000694395">
    <property type="component" value="Chromosome 13"/>
</dbReference>
<dbReference type="AlphaFoldDB" id="A0A8C7NXI8"/>
<sequence length="75" mass="9025">MTAVQLMNIQRLLEAAEYLDRREKECEHGYASTFPSSIQNTNYQRQNKCRNKKFHNNHNRKLQMEMEKQMNTTGF</sequence>
<reference evidence="1 2" key="1">
    <citation type="submission" date="2020-07" db="EMBL/GenBank/DDBJ databases">
        <title>A long reads based de novo assembly of the rainbow trout Arlee double haploid line genome.</title>
        <authorList>
            <person name="Gao G."/>
            <person name="Palti Y."/>
        </authorList>
    </citation>
    <scope>NUCLEOTIDE SEQUENCE [LARGE SCALE GENOMIC DNA]</scope>
</reference>